<evidence type="ECO:0000313" key="8">
    <source>
        <dbReference type="EMBL" id="GMA40371.1"/>
    </source>
</evidence>
<dbReference type="Proteomes" id="UP001157126">
    <property type="component" value="Unassembled WGS sequence"/>
</dbReference>
<dbReference type="InterPro" id="IPR051167">
    <property type="entry name" value="Prolyl_oligopep/macrocyclase"/>
</dbReference>
<evidence type="ECO:0000256" key="3">
    <source>
        <dbReference type="ARBA" id="ARBA00022670"/>
    </source>
</evidence>
<dbReference type="EMBL" id="BSUO01000001">
    <property type="protein sequence ID" value="GMA40371.1"/>
    <property type="molecule type" value="Genomic_DNA"/>
</dbReference>
<evidence type="ECO:0000256" key="4">
    <source>
        <dbReference type="ARBA" id="ARBA00022801"/>
    </source>
</evidence>
<sequence>MEIPQSRRGDVVETLHGRRIADPYRWLEDPDSPETRAWVSAQNAVTRVHLEGLASHTWFSDLLRRIVMRPVATPPFHCAGWYVVSRGDGSGPQNTWYIARTLAELEAGGDVLFEPSTWSSDGTTSISGLSVSRDGALAAYSRSAGGSDWQQVYVQDLHTGRAVEEAVLDTKFSDLIWLGDDRTFLYTRYVDSRAEGTATAALPRPILMSHEVGSDPADDALVLEFPDDPRVSMWPSVSSDGRWLAISMNRGTEDRYKLWLYPLRGADLSEPVKVLDDFTDDVGVVDVVDDILYLVTDRDAPRSRVVSFDLSSDGAAFSTVVPESDSTLVRAVITGDVMVTEHLEDAAPVLTRWTRGGDELGRLPIIGGTVLVLDGEAGRDELLVTVNSVTSPAQSFVVTPSNGQVRELSFIPGESWTPPEVRVTRHRATSDDGTRVPYWLIRSADTEGSVPTLMYGYGGFNVPLGASYSPMNIAWVQAGGAVAIANLRGGGEFGTEWYEQGKLQHKQNVFDDFAAVARHLVDEGVTSRAQLAAYGGSNGGLLVGALITQHPDLVAAAAPMVGVLDLLRFHRFTIGSSWISDYGDPDVAEDFEVALAYSPLHNVREGTAYPATIVVTGDHDDRVVPAHSHKFTATLQHAQAGGAPVLTRIETSTGHGAGKPKPVQAQEAADVLAFLAAHTGLDPDTASR</sequence>
<dbReference type="Pfam" id="PF00326">
    <property type="entry name" value="Peptidase_S9"/>
    <property type="match status" value="1"/>
</dbReference>
<dbReference type="Gene3D" id="2.130.10.120">
    <property type="entry name" value="Prolyl oligopeptidase, N-terminal domain"/>
    <property type="match status" value="1"/>
</dbReference>
<dbReference type="EC" id="3.4.21.26" evidence="2"/>
<dbReference type="InterPro" id="IPR001375">
    <property type="entry name" value="Peptidase_S9_cat"/>
</dbReference>
<evidence type="ECO:0000259" key="6">
    <source>
        <dbReference type="Pfam" id="PF00326"/>
    </source>
</evidence>
<evidence type="ECO:0000256" key="2">
    <source>
        <dbReference type="ARBA" id="ARBA00011897"/>
    </source>
</evidence>
<keyword evidence="3" id="KW-0645">Protease</keyword>
<evidence type="ECO:0000259" key="7">
    <source>
        <dbReference type="Pfam" id="PF02897"/>
    </source>
</evidence>
<dbReference type="RefSeq" id="WP_284304082.1">
    <property type="nucleotide sequence ID" value="NZ_BSUO01000001.1"/>
</dbReference>
<reference evidence="9" key="1">
    <citation type="journal article" date="2019" name="Int. J. Syst. Evol. Microbiol.">
        <title>The Global Catalogue of Microorganisms (GCM) 10K type strain sequencing project: providing services to taxonomists for standard genome sequencing and annotation.</title>
        <authorList>
            <consortium name="The Broad Institute Genomics Platform"/>
            <consortium name="The Broad Institute Genome Sequencing Center for Infectious Disease"/>
            <person name="Wu L."/>
            <person name="Ma J."/>
        </authorList>
    </citation>
    <scope>NUCLEOTIDE SEQUENCE [LARGE SCALE GENOMIC DNA]</scope>
    <source>
        <strain evidence="9">NBRC 113072</strain>
    </source>
</reference>
<dbReference type="PRINTS" id="PR00862">
    <property type="entry name" value="PROLIGOPTASE"/>
</dbReference>
<dbReference type="InterPro" id="IPR002470">
    <property type="entry name" value="Peptidase_S9A"/>
</dbReference>
<dbReference type="SUPFAM" id="SSF50993">
    <property type="entry name" value="Peptidase/esterase 'gauge' domain"/>
    <property type="match status" value="1"/>
</dbReference>
<dbReference type="InterPro" id="IPR023302">
    <property type="entry name" value="Pept_S9A_N"/>
</dbReference>
<proteinExistence type="predicted"/>
<evidence type="ECO:0000256" key="1">
    <source>
        <dbReference type="ARBA" id="ARBA00001070"/>
    </source>
</evidence>
<dbReference type="PANTHER" id="PTHR42881">
    <property type="entry name" value="PROLYL ENDOPEPTIDASE"/>
    <property type="match status" value="1"/>
</dbReference>
<dbReference type="Pfam" id="PF02897">
    <property type="entry name" value="Peptidase_S9_N"/>
    <property type="match status" value="1"/>
</dbReference>
<comment type="caution">
    <text evidence="8">The sequence shown here is derived from an EMBL/GenBank/DDBJ whole genome shotgun (WGS) entry which is preliminary data.</text>
</comment>
<keyword evidence="4" id="KW-0378">Hydrolase</keyword>
<dbReference type="Gene3D" id="3.40.50.1820">
    <property type="entry name" value="alpha/beta hydrolase"/>
    <property type="match status" value="1"/>
</dbReference>
<keyword evidence="9" id="KW-1185">Reference proteome</keyword>
<dbReference type="PANTHER" id="PTHR42881:SF2">
    <property type="entry name" value="PROLYL ENDOPEPTIDASE"/>
    <property type="match status" value="1"/>
</dbReference>
<feature type="domain" description="Peptidase S9A N-terminal" evidence="7">
    <location>
        <begin position="5"/>
        <end position="406"/>
    </location>
</feature>
<dbReference type="InterPro" id="IPR029058">
    <property type="entry name" value="AB_hydrolase_fold"/>
</dbReference>
<evidence type="ECO:0000256" key="5">
    <source>
        <dbReference type="ARBA" id="ARBA00022825"/>
    </source>
</evidence>
<feature type="domain" description="Peptidase S9 prolyl oligopeptidase catalytic" evidence="6">
    <location>
        <begin position="468"/>
        <end position="680"/>
    </location>
</feature>
<name>A0ABQ6ISF2_9MICO</name>
<gene>
    <name evidence="8" type="ORF">GCM10025883_24160</name>
</gene>
<keyword evidence="5" id="KW-0720">Serine protease</keyword>
<comment type="catalytic activity">
    <reaction evidence="1">
        <text>Hydrolysis of Pro-|-Xaa &gt;&gt; Ala-|-Xaa in oligopeptides.</text>
        <dbReference type="EC" id="3.4.21.26"/>
    </reaction>
</comment>
<organism evidence="8 9">
    <name type="scientific">Mobilicoccus caccae</name>
    <dbReference type="NCBI Taxonomy" id="1859295"/>
    <lineage>
        <taxon>Bacteria</taxon>
        <taxon>Bacillati</taxon>
        <taxon>Actinomycetota</taxon>
        <taxon>Actinomycetes</taxon>
        <taxon>Micrococcales</taxon>
        <taxon>Dermatophilaceae</taxon>
        <taxon>Mobilicoccus</taxon>
    </lineage>
</organism>
<evidence type="ECO:0000313" key="9">
    <source>
        <dbReference type="Proteomes" id="UP001157126"/>
    </source>
</evidence>
<protein>
    <recommendedName>
        <fullName evidence="2">prolyl oligopeptidase</fullName>
        <ecNumber evidence="2">3.4.21.26</ecNumber>
    </recommendedName>
</protein>
<accession>A0ABQ6ISF2</accession>
<dbReference type="SUPFAM" id="SSF53474">
    <property type="entry name" value="alpha/beta-Hydrolases"/>
    <property type="match status" value="1"/>
</dbReference>